<dbReference type="GO" id="GO:0005576">
    <property type="term" value="C:extracellular region"/>
    <property type="evidence" value="ECO:0007669"/>
    <property type="project" value="TreeGrafter"/>
</dbReference>
<reference evidence="1 2" key="1">
    <citation type="submission" date="2016-07" db="EMBL/GenBank/DDBJ databases">
        <title>Pervasive Adenine N6-methylation of Active Genes in Fungi.</title>
        <authorList>
            <consortium name="DOE Joint Genome Institute"/>
            <person name="Mondo S.J."/>
            <person name="Dannebaum R.O."/>
            <person name="Kuo R.C."/>
            <person name="Labutti K."/>
            <person name="Haridas S."/>
            <person name="Kuo A."/>
            <person name="Salamov A."/>
            <person name="Ahrendt S.R."/>
            <person name="Lipzen A."/>
            <person name="Sullivan W."/>
            <person name="Andreopoulos W.B."/>
            <person name="Clum A."/>
            <person name="Lindquist E."/>
            <person name="Daum C."/>
            <person name="Ramamoorthy G.K."/>
            <person name="Gryganskyi A."/>
            <person name="Culley D."/>
            <person name="Magnuson J.K."/>
            <person name="James T.Y."/>
            <person name="O'Malley M.A."/>
            <person name="Stajich J.E."/>
            <person name="Spatafora J.W."/>
            <person name="Visel A."/>
            <person name="Grigoriev I.V."/>
        </authorList>
    </citation>
    <scope>NUCLEOTIDE SEQUENCE [LARGE SCALE GENOMIC DNA]</scope>
    <source>
        <strain evidence="1 2">CBS 129021</strain>
    </source>
</reference>
<dbReference type="AlphaFoldDB" id="A0A1Y2E4G8"/>
<dbReference type="InterPro" id="IPR021054">
    <property type="entry name" value="Cell_wall_mannoprotein_1"/>
</dbReference>
<dbReference type="GeneID" id="63781464"/>
<gene>
    <name evidence="1" type="ORF">BCR38DRAFT_523065</name>
</gene>
<dbReference type="PANTHER" id="PTHR38123:SF4">
    <property type="entry name" value="CELL WALL GALACTOMANNOPROTEIN, PUTATIVE (AFU_ORTHOLOGUE AFUA_4G00870)-RELATED"/>
    <property type="match status" value="1"/>
</dbReference>
<evidence type="ECO:0000313" key="1">
    <source>
        <dbReference type="EMBL" id="ORY66244.1"/>
    </source>
</evidence>
<name>A0A1Y2E4G8_9PEZI</name>
<dbReference type="PANTHER" id="PTHR38123">
    <property type="entry name" value="CELL WALL SERINE-THREONINE-RICH GALACTOMANNOPROTEIN MP1 (AFU_ORTHOLOGUE AFUA_4G03240)"/>
    <property type="match status" value="1"/>
</dbReference>
<dbReference type="RefSeq" id="XP_040717208.1">
    <property type="nucleotide sequence ID" value="XM_040865252.1"/>
</dbReference>
<dbReference type="EMBL" id="MCFJ01000005">
    <property type="protein sequence ID" value="ORY66244.1"/>
    <property type="molecule type" value="Genomic_DNA"/>
</dbReference>
<dbReference type="OrthoDB" id="3485059at2759"/>
<keyword evidence="2" id="KW-1185">Reference proteome</keyword>
<dbReference type="Pfam" id="PF12296">
    <property type="entry name" value="HsbA"/>
    <property type="match status" value="1"/>
</dbReference>
<protein>
    <submittedName>
        <fullName evidence="1">Hydrophobic surface binding protein A-domain-containing protein</fullName>
    </submittedName>
</protein>
<organism evidence="1 2">
    <name type="scientific">Pseudomassariella vexata</name>
    <dbReference type="NCBI Taxonomy" id="1141098"/>
    <lineage>
        <taxon>Eukaryota</taxon>
        <taxon>Fungi</taxon>
        <taxon>Dikarya</taxon>
        <taxon>Ascomycota</taxon>
        <taxon>Pezizomycotina</taxon>
        <taxon>Sordariomycetes</taxon>
        <taxon>Xylariomycetidae</taxon>
        <taxon>Amphisphaeriales</taxon>
        <taxon>Pseudomassariaceae</taxon>
        <taxon>Pseudomassariella</taxon>
    </lineage>
</organism>
<dbReference type="Gene3D" id="1.20.1280.140">
    <property type="match status" value="1"/>
</dbReference>
<comment type="caution">
    <text evidence="1">The sequence shown here is derived from an EMBL/GenBank/DDBJ whole genome shotgun (WGS) entry which is preliminary data.</text>
</comment>
<dbReference type="Proteomes" id="UP000193689">
    <property type="component" value="Unassembled WGS sequence"/>
</dbReference>
<proteinExistence type="predicted"/>
<evidence type="ECO:0000313" key="2">
    <source>
        <dbReference type="Proteomes" id="UP000193689"/>
    </source>
</evidence>
<sequence length="262" mass="27496">MSPSPAPLSSAPSGNIASLTAAINKIGKSLDSTREVVESFKGGSIKGIVGLLKINSGVLDLQDSIDQTTEIAQQTPTLNAAESVTIGQQFLTVQPQISALLTILDDKRPEFDKAGFKILDVTSLIRDDLKIQEQGATDLGGALIKALDPTFQPIAGQIVTQIEGNFTTTIRAYQGRGGKIKIPSKAVPKLSELLDDVAGVLGIGGGRKGDKAVNDATEDPNGPAMSEVMIPDTNLSALAEDENDLSGIPLPVLAILRRYDII</sequence>
<accession>A0A1Y2E4G8</accession>
<dbReference type="InParanoid" id="A0A1Y2E4G8"/>
<dbReference type="STRING" id="1141098.A0A1Y2E4G8"/>